<dbReference type="InterPro" id="IPR013149">
    <property type="entry name" value="ADH-like_C"/>
</dbReference>
<dbReference type="GO" id="GO:0005737">
    <property type="term" value="C:cytoplasm"/>
    <property type="evidence" value="ECO:0007669"/>
    <property type="project" value="TreeGrafter"/>
</dbReference>
<organism evidence="8 9">
    <name type="scientific">Methylophaga sulfidovorans</name>
    <dbReference type="NCBI Taxonomy" id="45496"/>
    <lineage>
        <taxon>Bacteria</taxon>
        <taxon>Pseudomonadati</taxon>
        <taxon>Pseudomonadota</taxon>
        <taxon>Gammaproteobacteria</taxon>
        <taxon>Thiotrichales</taxon>
        <taxon>Piscirickettsiaceae</taxon>
        <taxon>Methylophaga</taxon>
    </lineage>
</organism>
<keyword evidence="5" id="KW-0560">Oxidoreductase</keyword>
<dbReference type="Gene3D" id="3.90.180.10">
    <property type="entry name" value="Medium-chain alcohol dehydrogenases, catalytic domain"/>
    <property type="match status" value="1"/>
</dbReference>
<evidence type="ECO:0000313" key="8">
    <source>
        <dbReference type="EMBL" id="SFK36023.1"/>
    </source>
</evidence>
<sequence length="340" mass="36105">MKKTYRAMQVASAGTLELVEHELQLPEAGHVLIEVEACGICGADKNDIEKVVSAHDSPRVPGHEVVGKIIAVGDGTPPIWKLGMRVGVGRLGGHCHYCEMCAQGKFNLCQNQPIIGSSCDGGYAEMMIARSTALVSIPAELSSEEAAPILCAGIATFNALKKCGAEAGDTVVILGIGGLGHMAIQYASKMGYRTVAVGRGNDIADMAIKLGAHDYIDTNIKDYEKQLQQFGGVKAIISTVDNAEFTSTFLTGLSPDGRLVLLGLGKEPLSIKPGMLVGGQRSLFGSITGTPNENEKALKFSVLTNARPKIETLPLEKANEAYQKMKAGKAEFRMVLTMKN</sequence>
<reference evidence="9" key="1">
    <citation type="submission" date="2016-10" db="EMBL/GenBank/DDBJ databases">
        <authorList>
            <person name="Varghese N."/>
            <person name="Submissions S."/>
        </authorList>
    </citation>
    <scope>NUCLEOTIDE SEQUENCE [LARGE SCALE GENOMIC DNA]</scope>
    <source>
        <strain evidence="9">DSM 11578</strain>
    </source>
</reference>
<accession>A0A1I3YW27</accession>
<gene>
    <name evidence="8" type="ORF">SAMN04488079_10919</name>
</gene>
<keyword evidence="6" id="KW-0520">NAD</keyword>
<proteinExistence type="inferred from homology"/>
<dbReference type="InterPro" id="IPR036291">
    <property type="entry name" value="NAD(P)-bd_dom_sf"/>
</dbReference>
<dbReference type="Pfam" id="PF00107">
    <property type="entry name" value="ADH_zinc_N"/>
    <property type="match status" value="1"/>
</dbReference>
<dbReference type="AlphaFoldDB" id="A0A1I3YW27"/>
<dbReference type="InterPro" id="IPR020843">
    <property type="entry name" value="ER"/>
</dbReference>
<comment type="cofactor">
    <cofactor evidence="1">
        <name>Zn(2+)</name>
        <dbReference type="ChEBI" id="CHEBI:29105"/>
    </cofactor>
</comment>
<dbReference type="Pfam" id="PF08240">
    <property type="entry name" value="ADH_N"/>
    <property type="match status" value="1"/>
</dbReference>
<dbReference type="RefSeq" id="WP_091713662.1">
    <property type="nucleotide sequence ID" value="NZ_FOSH01000009.1"/>
</dbReference>
<dbReference type="GO" id="GO:0046872">
    <property type="term" value="F:metal ion binding"/>
    <property type="evidence" value="ECO:0007669"/>
    <property type="project" value="UniProtKB-KW"/>
</dbReference>
<dbReference type="Proteomes" id="UP000198924">
    <property type="component" value="Unassembled WGS sequence"/>
</dbReference>
<keyword evidence="9" id="KW-1185">Reference proteome</keyword>
<dbReference type="InterPro" id="IPR013154">
    <property type="entry name" value="ADH-like_N"/>
</dbReference>
<evidence type="ECO:0000256" key="2">
    <source>
        <dbReference type="ARBA" id="ARBA00008072"/>
    </source>
</evidence>
<evidence type="ECO:0000259" key="7">
    <source>
        <dbReference type="SMART" id="SM00829"/>
    </source>
</evidence>
<dbReference type="FunFam" id="3.40.50.720:FF:000039">
    <property type="entry name" value="Alcohol dehydrogenase AdhP"/>
    <property type="match status" value="1"/>
</dbReference>
<dbReference type="SUPFAM" id="SSF50129">
    <property type="entry name" value="GroES-like"/>
    <property type="match status" value="1"/>
</dbReference>
<dbReference type="Gene3D" id="3.40.50.720">
    <property type="entry name" value="NAD(P)-binding Rossmann-like Domain"/>
    <property type="match status" value="1"/>
</dbReference>
<evidence type="ECO:0000256" key="1">
    <source>
        <dbReference type="ARBA" id="ARBA00001947"/>
    </source>
</evidence>
<comment type="similarity">
    <text evidence="2">Belongs to the zinc-containing alcohol dehydrogenase family.</text>
</comment>
<evidence type="ECO:0000256" key="5">
    <source>
        <dbReference type="ARBA" id="ARBA00023002"/>
    </source>
</evidence>
<dbReference type="GO" id="GO:0004022">
    <property type="term" value="F:alcohol dehydrogenase (NAD+) activity"/>
    <property type="evidence" value="ECO:0007669"/>
    <property type="project" value="TreeGrafter"/>
</dbReference>
<protein>
    <submittedName>
        <fullName evidence="8">Alcohol dehydrogenase</fullName>
    </submittedName>
</protein>
<name>A0A1I3YW27_9GAMM</name>
<dbReference type="PANTHER" id="PTHR42940:SF7">
    <property type="entry name" value="ALCOHOL DEHYDROGENASE-LIKE N-TERMINAL DOMAIN-CONTAINING PROTEIN"/>
    <property type="match status" value="1"/>
</dbReference>
<dbReference type="SMART" id="SM00829">
    <property type="entry name" value="PKS_ER"/>
    <property type="match status" value="1"/>
</dbReference>
<evidence type="ECO:0000313" key="9">
    <source>
        <dbReference type="Proteomes" id="UP000198924"/>
    </source>
</evidence>
<dbReference type="STRING" id="45496.SAMN04488079_10919"/>
<evidence type="ECO:0000256" key="4">
    <source>
        <dbReference type="ARBA" id="ARBA00022833"/>
    </source>
</evidence>
<dbReference type="EMBL" id="FOSH01000009">
    <property type="protein sequence ID" value="SFK36023.1"/>
    <property type="molecule type" value="Genomic_DNA"/>
</dbReference>
<dbReference type="OrthoDB" id="9770544at2"/>
<dbReference type="InterPro" id="IPR011032">
    <property type="entry name" value="GroES-like_sf"/>
</dbReference>
<feature type="domain" description="Enoyl reductase (ER)" evidence="7">
    <location>
        <begin position="11"/>
        <end position="336"/>
    </location>
</feature>
<evidence type="ECO:0000256" key="3">
    <source>
        <dbReference type="ARBA" id="ARBA00022723"/>
    </source>
</evidence>
<dbReference type="PANTHER" id="PTHR42940">
    <property type="entry name" value="ALCOHOL DEHYDROGENASE 1-RELATED"/>
    <property type="match status" value="1"/>
</dbReference>
<keyword evidence="4" id="KW-0862">Zinc</keyword>
<dbReference type="SUPFAM" id="SSF51735">
    <property type="entry name" value="NAD(P)-binding Rossmann-fold domains"/>
    <property type="match status" value="1"/>
</dbReference>
<keyword evidence="3" id="KW-0479">Metal-binding</keyword>
<evidence type="ECO:0000256" key="6">
    <source>
        <dbReference type="ARBA" id="ARBA00023027"/>
    </source>
</evidence>